<dbReference type="FunFam" id="3.40.50.360:FF:000059">
    <property type="entry name" value="5-methyltetrahydrofolate-homocysteine methyltransferase reductase"/>
    <property type="match status" value="1"/>
</dbReference>
<dbReference type="GO" id="GO:0005829">
    <property type="term" value="C:cytosol"/>
    <property type="evidence" value="ECO:0007669"/>
    <property type="project" value="TreeGrafter"/>
</dbReference>
<keyword evidence="8" id="KW-0521">NADP</keyword>
<evidence type="ECO:0000256" key="10">
    <source>
        <dbReference type="ARBA" id="ARBA00023167"/>
    </source>
</evidence>
<dbReference type="Gene3D" id="2.40.30.10">
    <property type="entry name" value="Translation factors"/>
    <property type="match status" value="1"/>
</dbReference>
<sequence>MAPTRVRVLYGSQTGNSRGIAGQLSEELQAAGFDAPVSGLDQFKKLGLEKERFIVVVCSTTGNGDAPENAEAFVRYIKSKRTPPDALSGVQYAVLGIGDTNYDQYQAIPRTIDTHLEKLGAIRALPRAEADEATGLEATVEPWLPELVGTLSALCAADANARAPRARDGGEGTPLPPTAAAKPVAAAGAPATPAAARAGAAHAAAATADARPAAADGARADAAADGGGAGARAAAGGALQGERPPLDPAAHAVTCAAAIAAEPDADANGEFAWARLEGGSAAVPYAARLVAAEWLTRDEDGRRVMAVELDISRCVGPALRGFVPGDAIAVLPVNPPADVDELLSILSLDGPAADAPLMQRRGAPDAPAHLRAPLTARLAFSERVDIGTAANWPRAPLLRCLAEHAADAADAAALREMARTRARKHGRAAKPRLAQLLRDYPSARPPLDALLDSLPPLAERYYSIASSPLHSPDSVRIVFTQLTYTETLPDGRTKARRGLCSSMLASMGEEFIDAGGWVKPAVRVYRRRPTGNELRLPTDLTAPLLLVGPGTGVAPFIAFLQHLRALRADARARGVELARAFGETHLFFGCQHRVGDFLFDEELETFEADGTLTRLHTAFSRDAIDSASAGEWRSVRLNVNYVQDLFATNARLIQQLLTKRAFVYVCGDGRSMASDVHRELLALLQMDAGDGAPARSASEADALLAQLAAEGRYTREIWYG</sequence>
<dbReference type="InterPro" id="IPR017927">
    <property type="entry name" value="FAD-bd_FR_type"/>
</dbReference>
<dbReference type="InterPro" id="IPR017938">
    <property type="entry name" value="Riboflavin_synthase-like_b-brl"/>
</dbReference>
<dbReference type="PROSITE" id="PS50902">
    <property type="entry name" value="FLAVODOXIN_LIKE"/>
    <property type="match status" value="1"/>
</dbReference>
<dbReference type="Proteomes" id="UP000751190">
    <property type="component" value="Unassembled WGS sequence"/>
</dbReference>
<dbReference type="InterPro" id="IPR001709">
    <property type="entry name" value="Flavoprot_Pyr_Nucl_cyt_Rdtase"/>
</dbReference>
<evidence type="ECO:0000256" key="9">
    <source>
        <dbReference type="ARBA" id="ARBA00023002"/>
    </source>
</evidence>
<keyword evidence="5" id="KW-0288">FMN</keyword>
<dbReference type="AlphaFoldDB" id="A0A8J6C6H5"/>
<dbReference type="EMBL" id="JAGTXO010000045">
    <property type="protein sequence ID" value="KAG8459020.1"/>
    <property type="molecule type" value="Genomic_DNA"/>
</dbReference>
<keyword evidence="4" id="KW-0285">Flavoprotein</keyword>
<feature type="region of interest" description="Disordered" evidence="13">
    <location>
        <begin position="164"/>
        <end position="186"/>
    </location>
</feature>
<evidence type="ECO:0000256" key="11">
    <source>
        <dbReference type="ARBA" id="ARBA00039088"/>
    </source>
</evidence>
<dbReference type="GO" id="GO:0050667">
    <property type="term" value="P:homocysteine metabolic process"/>
    <property type="evidence" value="ECO:0007669"/>
    <property type="project" value="TreeGrafter"/>
</dbReference>
<comment type="caution">
    <text evidence="16">The sequence shown here is derived from an EMBL/GenBank/DDBJ whole genome shotgun (WGS) entry which is preliminary data.</text>
</comment>
<accession>A0A8J6C6H5</accession>
<dbReference type="Gene3D" id="1.20.990.10">
    <property type="entry name" value="NADPH-cytochrome p450 Reductase, Chain A, domain 3"/>
    <property type="match status" value="1"/>
</dbReference>
<dbReference type="PANTHER" id="PTHR19384">
    <property type="entry name" value="NITRIC OXIDE SYNTHASE-RELATED"/>
    <property type="match status" value="1"/>
</dbReference>
<comment type="cofactor">
    <cofactor evidence="2">
        <name>FAD</name>
        <dbReference type="ChEBI" id="CHEBI:57692"/>
    </cofactor>
</comment>
<keyword evidence="6" id="KW-0949">S-adenosyl-L-methionine</keyword>
<dbReference type="Pfam" id="PF00258">
    <property type="entry name" value="Flavodoxin_1"/>
    <property type="match status" value="1"/>
</dbReference>
<dbReference type="GO" id="GO:0010181">
    <property type="term" value="F:FMN binding"/>
    <property type="evidence" value="ECO:0007669"/>
    <property type="project" value="InterPro"/>
</dbReference>
<organism evidence="16 17">
    <name type="scientific">Diacronema lutheri</name>
    <name type="common">Unicellular marine alga</name>
    <name type="synonym">Monochrysis lutheri</name>
    <dbReference type="NCBI Taxonomy" id="2081491"/>
    <lineage>
        <taxon>Eukaryota</taxon>
        <taxon>Haptista</taxon>
        <taxon>Haptophyta</taxon>
        <taxon>Pavlovophyceae</taxon>
        <taxon>Pavlovales</taxon>
        <taxon>Pavlovaceae</taxon>
        <taxon>Diacronema</taxon>
    </lineage>
</organism>
<dbReference type="GO" id="GO:0050660">
    <property type="term" value="F:flavin adenine dinucleotide binding"/>
    <property type="evidence" value="ECO:0007669"/>
    <property type="project" value="TreeGrafter"/>
</dbReference>
<evidence type="ECO:0000256" key="12">
    <source>
        <dbReference type="ARBA" id="ARBA00040659"/>
    </source>
</evidence>
<proteinExistence type="predicted"/>
<dbReference type="InterPro" id="IPR029039">
    <property type="entry name" value="Flavoprotein-like_sf"/>
</dbReference>
<evidence type="ECO:0000256" key="1">
    <source>
        <dbReference type="ARBA" id="ARBA00001917"/>
    </source>
</evidence>
<keyword evidence="3" id="KW-0028">Amino-acid biosynthesis</keyword>
<dbReference type="SUPFAM" id="SSF63380">
    <property type="entry name" value="Riboflavin synthase domain-like"/>
    <property type="match status" value="1"/>
</dbReference>
<dbReference type="SUPFAM" id="SSF52343">
    <property type="entry name" value="Ferredoxin reductase-like, C-terminal NADP-linked domain"/>
    <property type="match status" value="1"/>
</dbReference>
<evidence type="ECO:0000256" key="5">
    <source>
        <dbReference type="ARBA" id="ARBA00022643"/>
    </source>
</evidence>
<dbReference type="PROSITE" id="PS51384">
    <property type="entry name" value="FAD_FR"/>
    <property type="match status" value="1"/>
</dbReference>
<evidence type="ECO:0000259" key="15">
    <source>
        <dbReference type="PROSITE" id="PS51384"/>
    </source>
</evidence>
<feature type="region of interest" description="Disordered" evidence="13">
    <location>
        <begin position="219"/>
        <end position="245"/>
    </location>
</feature>
<dbReference type="InterPro" id="IPR001433">
    <property type="entry name" value="OxRdtase_FAD/NAD-bd"/>
</dbReference>
<dbReference type="Pfam" id="PF00667">
    <property type="entry name" value="FAD_binding_1"/>
    <property type="match status" value="1"/>
</dbReference>
<name>A0A8J6C6H5_DIALT</name>
<dbReference type="Gene3D" id="3.40.50.360">
    <property type="match status" value="1"/>
</dbReference>
<comment type="cofactor">
    <cofactor evidence="1">
        <name>FMN</name>
        <dbReference type="ChEBI" id="CHEBI:58210"/>
    </cofactor>
</comment>
<evidence type="ECO:0000256" key="6">
    <source>
        <dbReference type="ARBA" id="ARBA00022691"/>
    </source>
</evidence>
<dbReference type="EC" id="1.16.1.8" evidence="11"/>
<dbReference type="PRINTS" id="PR00369">
    <property type="entry name" value="FLAVODOXIN"/>
</dbReference>
<feature type="domain" description="Flavodoxin-like" evidence="14">
    <location>
        <begin position="6"/>
        <end position="148"/>
    </location>
</feature>
<evidence type="ECO:0000313" key="16">
    <source>
        <dbReference type="EMBL" id="KAG8459020.1"/>
    </source>
</evidence>
<protein>
    <recommendedName>
        <fullName evidence="12">Methionine synthase reductase</fullName>
        <ecNumber evidence="11">1.16.1.8</ecNumber>
    </recommendedName>
</protein>
<dbReference type="InterPro" id="IPR001094">
    <property type="entry name" value="Flavdoxin-like"/>
</dbReference>
<dbReference type="InterPro" id="IPR039261">
    <property type="entry name" value="FNR_nucleotide-bd"/>
</dbReference>
<evidence type="ECO:0000256" key="2">
    <source>
        <dbReference type="ARBA" id="ARBA00001974"/>
    </source>
</evidence>
<dbReference type="GO" id="GO:0030586">
    <property type="term" value="F:[methionine synthase] reductase (NADPH) activity"/>
    <property type="evidence" value="ECO:0007669"/>
    <property type="project" value="UniProtKB-EC"/>
</dbReference>
<dbReference type="InterPro" id="IPR023173">
    <property type="entry name" value="NADPH_Cyt_P450_Rdtase_alpha"/>
</dbReference>
<reference evidence="16" key="1">
    <citation type="submission" date="2021-05" db="EMBL/GenBank/DDBJ databases">
        <title>The genome of the haptophyte Pavlova lutheri (Diacronema luteri, Pavlovales) - a model for lipid biosynthesis in eukaryotic algae.</title>
        <authorList>
            <person name="Hulatt C.J."/>
            <person name="Posewitz M.C."/>
        </authorList>
    </citation>
    <scope>NUCLEOTIDE SEQUENCE</scope>
    <source>
        <strain evidence="16">NIVA-4/92</strain>
    </source>
</reference>
<dbReference type="PRINTS" id="PR00371">
    <property type="entry name" value="FPNCR"/>
</dbReference>
<gene>
    <name evidence="16" type="ORF">KFE25_006565</name>
</gene>
<evidence type="ECO:0000256" key="4">
    <source>
        <dbReference type="ARBA" id="ARBA00022630"/>
    </source>
</evidence>
<keyword evidence="10" id="KW-0486">Methionine biosynthesis</keyword>
<evidence type="ECO:0000313" key="17">
    <source>
        <dbReference type="Proteomes" id="UP000751190"/>
    </source>
</evidence>
<evidence type="ECO:0000259" key="14">
    <source>
        <dbReference type="PROSITE" id="PS50902"/>
    </source>
</evidence>
<dbReference type="Gene3D" id="3.40.50.80">
    <property type="entry name" value="Nucleotide-binding domain of ferredoxin-NADP reductase (FNR) module"/>
    <property type="match status" value="1"/>
</dbReference>
<dbReference type="SUPFAM" id="SSF52218">
    <property type="entry name" value="Flavoproteins"/>
    <property type="match status" value="1"/>
</dbReference>
<evidence type="ECO:0000256" key="13">
    <source>
        <dbReference type="SAM" id="MobiDB-lite"/>
    </source>
</evidence>
<keyword evidence="17" id="KW-1185">Reference proteome</keyword>
<evidence type="ECO:0000256" key="3">
    <source>
        <dbReference type="ARBA" id="ARBA00022605"/>
    </source>
</evidence>
<dbReference type="OrthoDB" id="1856718at2759"/>
<dbReference type="InterPro" id="IPR008254">
    <property type="entry name" value="Flavodoxin/NO_synth"/>
</dbReference>
<evidence type="ECO:0000256" key="7">
    <source>
        <dbReference type="ARBA" id="ARBA00022827"/>
    </source>
</evidence>
<evidence type="ECO:0000256" key="8">
    <source>
        <dbReference type="ARBA" id="ARBA00022857"/>
    </source>
</evidence>
<keyword evidence="9" id="KW-0560">Oxidoreductase</keyword>
<dbReference type="GO" id="GO:0009086">
    <property type="term" value="P:methionine biosynthetic process"/>
    <property type="evidence" value="ECO:0007669"/>
    <property type="project" value="UniProtKB-KW"/>
</dbReference>
<dbReference type="PANTHER" id="PTHR19384:SF84">
    <property type="entry name" value="METHIONINE SYNTHASE REDUCTASE"/>
    <property type="match status" value="1"/>
</dbReference>
<dbReference type="OMA" id="LFFGHQR"/>
<feature type="domain" description="FAD-binding FR-type" evidence="15">
    <location>
        <begin position="282"/>
        <end position="536"/>
    </location>
</feature>
<keyword evidence="7" id="KW-0274">FAD</keyword>
<dbReference type="InterPro" id="IPR003097">
    <property type="entry name" value="CysJ-like_FAD-binding"/>
</dbReference>
<dbReference type="Pfam" id="PF00175">
    <property type="entry name" value="NAD_binding_1"/>
    <property type="match status" value="1"/>
</dbReference>